<dbReference type="AlphaFoldDB" id="A0A0R3K281"/>
<dbReference type="STRING" id="908809.ABG79_00726"/>
<comment type="caution">
    <text evidence="1">The sequence shown here is derived from an EMBL/GenBank/DDBJ whole genome shotgun (WGS) entry which is preliminary data.</text>
</comment>
<organism evidence="1 2">
    <name type="scientific">Caloramator mitchellensis</name>
    <dbReference type="NCBI Taxonomy" id="908809"/>
    <lineage>
        <taxon>Bacteria</taxon>
        <taxon>Bacillati</taxon>
        <taxon>Bacillota</taxon>
        <taxon>Clostridia</taxon>
        <taxon>Eubacteriales</taxon>
        <taxon>Clostridiaceae</taxon>
        <taxon>Caloramator</taxon>
    </lineage>
</organism>
<evidence type="ECO:0000313" key="2">
    <source>
        <dbReference type="Proteomes" id="UP000052015"/>
    </source>
</evidence>
<gene>
    <name evidence="1" type="ORF">ABG79_00726</name>
</gene>
<protein>
    <submittedName>
        <fullName evidence="1">Uncharacterized protein</fullName>
    </submittedName>
</protein>
<evidence type="ECO:0000313" key="1">
    <source>
        <dbReference type="EMBL" id="KRQ87388.1"/>
    </source>
</evidence>
<proteinExistence type="predicted"/>
<dbReference type="Proteomes" id="UP000052015">
    <property type="component" value="Unassembled WGS sequence"/>
</dbReference>
<name>A0A0R3K281_CALMK</name>
<accession>A0A0R3K281</accession>
<reference evidence="1 2" key="1">
    <citation type="submission" date="2015-09" db="EMBL/GenBank/DDBJ databases">
        <title>Draft genome sequence of a Caloramator mitchellensis, a moderate thermophile from the Great Artesian Basin of Australia.</title>
        <authorList>
            <person name="Patel B.K."/>
        </authorList>
    </citation>
    <scope>NUCLEOTIDE SEQUENCE [LARGE SCALE GENOMIC DNA]</scope>
    <source>
        <strain evidence="1 2">VF08</strain>
    </source>
</reference>
<sequence length="121" mass="14295">MSKKETQSNEFKEMNYLNPPIYNPYFNCPFEYYRQQPFDAVPAEDSQMEPTLKDIAYTQAWLRTQVGKRVKIEFLIGTQMWIDKEGTLLEVGISYVVLRESSTNHKVMCDLYSIRFVTVFD</sequence>
<dbReference type="EMBL" id="LKHP01000003">
    <property type="protein sequence ID" value="KRQ87388.1"/>
    <property type="molecule type" value="Genomic_DNA"/>
</dbReference>
<keyword evidence="2" id="KW-1185">Reference proteome</keyword>
<dbReference type="RefSeq" id="WP_057977207.1">
    <property type="nucleotide sequence ID" value="NZ_LKHP01000003.1"/>
</dbReference>
<dbReference type="OrthoDB" id="2087128at2"/>
<dbReference type="PATRIC" id="fig|908809.3.peg.733"/>